<dbReference type="Gene3D" id="1.20.1250.20">
    <property type="entry name" value="MFS general substrate transporter like domains"/>
    <property type="match status" value="1"/>
</dbReference>
<evidence type="ECO:0000313" key="2">
    <source>
        <dbReference type="EMBL" id="MBU6081288.1"/>
    </source>
</evidence>
<dbReference type="EMBL" id="JAHLZF010000013">
    <property type="protein sequence ID" value="MBU6081288.1"/>
    <property type="molecule type" value="Genomic_DNA"/>
</dbReference>
<comment type="caution">
    <text evidence="2">The sequence shown here is derived from an EMBL/GenBank/DDBJ whole genome shotgun (WGS) entry which is preliminary data.</text>
</comment>
<gene>
    <name evidence="2" type="ORF">KQ486_09725</name>
</gene>
<feature type="transmembrane region" description="Helical" evidence="1">
    <location>
        <begin position="49"/>
        <end position="68"/>
    </location>
</feature>
<evidence type="ECO:0008006" key="4">
    <source>
        <dbReference type="Google" id="ProtNLM"/>
    </source>
</evidence>
<keyword evidence="1" id="KW-0812">Transmembrane</keyword>
<reference evidence="2 3" key="1">
    <citation type="journal article" date="2011" name="Int. J. Syst. Evol. Microbiol.">
        <title>Allobacillus halotolerans gen. nov., sp. nov. isolated from shrimp paste.</title>
        <authorList>
            <person name="Sheu S.Y."/>
            <person name="Arun A.B."/>
            <person name="Jiang S.R."/>
            <person name="Young C.C."/>
            <person name="Chen W.M."/>
        </authorList>
    </citation>
    <scope>NUCLEOTIDE SEQUENCE [LARGE SCALE GENOMIC DNA]</scope>
    <source>
        <strain evidence="2 3">LMG 24826</strain>
    </source>
</reference>
<feature type="transmembrane region" description="Helical" evidence="1">
    <location>
        <begin position="21"/>
        <end position="43"/>
    </location>
</feature>
<accession>A0ABS6GQR6</accession>
<keyword evidence="1" id="KW-0472">Membrane</keyword>
<sequence length="98" mass="10830">MYAPIIQTMLANSIPDNKRSSYMAIYNIAAILGVSTAGILLIISTWLPAIVMTSMISVMGFISILLMWRLTVVKEPTFDSSLLQEEIEISNSIQISPH</sequence>
<protein>
    <recommendedName>
        <fullName evidence="4">Major Facilitator Superfamily protein</fullName>
    </recommendedName>
</protein>
<name>A0ABS6GQR6_9BACI</name>
<keyword evidence="3" id="KW-1185">Reference proteome</keyword>
<dbReference type="InterPro" id="IPR036259">
    <property type="entry name" value="MFS_trans_sf"/>
</dbReference>
<proteinExistence type="predicted"/>
<evidence type="ECO:0000313" key="3">
    <source>
        <dbReference type="Proteomes" id="UP000812672"/>
    </source>
</evidence>
<keyword evidence="1" id="KW-1133">Transmembrane helix</keyword>
<evidence type="ECO:0000256" key="1">
    <source>
        <dbReference type="SAM" id="Phobius"/>
    </source>
</evidence>
<dbReference type="SUPFAM" id="SSF103473">
    <property type="entry name" value="MFS general substrate transporter"/>
    <property type="match status" value="1"/>
</dbReference>
<dbReference type="Proteomes" id="UP000812672">
    <property type="component" value="Unassembled WGS sequence"/>
</dbReference>
<organism evidence="2 3">
    <name type="scientific">Allobacillus halotolerans</name>
    <dbReference type="NCBI Taxonomy" id="570278"/>
    <lineage>
        <taxon>Bacteria</taxon>
        <taxon>Bacillati</taxon>
        <taxon>Bacillota</taxon>
        <taxon>Bacilli</taxon>
        <taxon>Bacillales</taxon>
        <taxon>Bacillaceae</taxon>
        <taxon>Allobacillus</taxon>
    </lineage>
</organism>